<accession>A0AC35UIM6</accession>
<proteinExistence type="predicted"/>
<evidence type="ECO:0000313" key="1">
    <source>
        <dbReference type="Proteomes" id="UP000095286"/>
    </source>
</evidence>
<evidence type="ECO:0000313" key="2">
    <source>
        <dbReference type="WBParaSite" id="RSKR_0001170500.1"/>
    </source>
</evidence>
<organism evidence="1 2">
    <name type="scientific">Rhabditophanes sp. KR3021</name>
    <dbReference type="NCBI Taxonomy" id="114890"/>
    <lineage>
        <taxon>Eukaryota</taxon>
        <taxon>Metazoa</taxon>
        <taxon>Ecdysozoa</taxon>
        <taxon>Nematoda</taxon>
        <taxon>Chromadorea</taxon>
        <taxon>Rhabditida</taxon>
        <taxon>Tylenchina</taxon>
        <taxon>Panagrolaimomorpha</taxon>
        <taxon>Strongyloidoidea</taxon>
        <taxon>Alloionematidae</taxon>
        <taxon>Rhabditophanes</taxon>
    </lineage>
</organism>
<dbReference type="Proteomes" id="UP000095286">
    <property type="component" value="Unplaced"/>
</dbReference>
<protein>
    <submittedName>
        <fullName evidence="2">Ammonium_transp domain-containing protein</fullName>
    </submittedName>
</protein>
<sequence length="457" mass="49747">MAYTKPSAFQHNQFVILLGVLHVIFIVIFGLFARYSESAQPSGVANQEMSDFPLFEDIHGMIFIGFGFLMTFLRRYGFSAISINLFLATFVIEWAIIIRGFLSEEFHEHGIFSIGIKNMITADFAAAVILITMGGLLGKLSPSQYLIMAFLETPVALVTEHIIVEVLHVSDVGGSLVVHLFGAVFAFGVAKVLNRSGIARSDHEGSIVHSDLFAMVGSLILFIYWPSFNAAVAVGDNAKQRCILNTYLSLSGAVLGTFITSQLVNHKRHFDMVHMANAILAGGVAIGSVANISLHPVLALIIGTFSGIISVMCINWLTPFMKNKLGIHDTCSINSLHGVPAFISGICSVILALVYTKEQFGAEYAYIYPASVGDHPRSNTDQALYQALAILIAIVVPSVAGLVTGVILKLKIWNQVADEELFADGAYFHCPNDYDFTTKTISHIDHIEITEEVKIAA</sequence>
<dbReference type="WBParaSite" id="RSKR_0001170500.1">
    <property type="protein sequence ID" value="RSKR_0001170500.1"/>
    <property type="gene ID" value="RSKR_0001170500"/>
</dbReference>
<name>A0AC35UIM6_9BILA</name>
<reference evidence="2" key="1">
    <citation type="submission" date="2016-11" db="UniProtKB">
        <authorList>
            <consortium name="WormBaseParasite"/>
        </authorList>
    </citation>
    <scope>IDENTIFICATION</scope>
    <source>
        <strain evidence="2">KR3021</strain>
    </source>
</reference>